<feature type="transmembrane region" description="Helical" evidence="1">
    <location>
        <begin position="38"/>
        <end position="59"/>
    </location>
</feature>
<feature type="transmembrane region" description="Helical" evidence="1">
    <location>
        <begin position="172"/>
        <end position="192"/>
    </location>
</feature>
<evidence type="ECO:0000256" key="1">
    <source>
        <dbReference type="SAM" id="Phobius"/>
    </source>
</evidence>
<keyword evidence="1" id="KW-0812">Transmembrane</keyword>
<organism evidence="2 3">
    <name type="scientific">Streptomyces griseorubiginosus</name>
    <dbReference type="NCBI Taxonomy" id="67304"/>
    <lineage>
        <taxon>Bacteria</taxon>
        <taxon>Bacillati</taxon>
        <taxon>Actinomycetota</taxon>
        <taxon>Actinomycetes</taxon>
        <taxon>Kitasatosporales</taxon>
        <taxon>Streptomycetaceae</taxon>
        <taxon>Streptomyces</taxon>
    </lineage>
</organism>
<reference evidence="2 3" key="1">
    <citation type="submission" date="2015-10" db="EMBL/GenBank/DDBJ databases">
        <title>Draft genome sequence of Streptomyces griseorubiginosus DSM 40469, type strain for the species Streptomyces griseorubiginosus.</title>
        <authorList>
            <person name="Ruckert C."/>
            <person name="Winkler A."/>
            <person name="Kalinowski J."/>
            <person name="Kampfer P."/>
            <person name="Glaeser S."/>
        </authorList>
    </citation>
    <scope>NUCLEOTIDE SEQUENCE [LARGE SCALE GENOMIC DNA]</scope>
    <source>
        <strain evidence="2 3">DSM 40469</strain>
    </source>
</reference>
<accession>A0A117QZP2</accession>
<evidence type="ECO:0000313" key="2">
    <source>
        <dbReference type="EMBL" id="KUN63133.1"/>
    </source>
</evidence>
<feature type="transmembrane region" description="Helical" evidence="1">
    <location>
        <begin position="136"/>
        <end position="160"/>
    </location>
</feature>
<keyword evidence="1" id="KW-1133">Transmembrane helix</keyword>
<protein>
    <submittedName>
        <fullName evidence="2">Uncharacterized protein</fullName>
    </submittedName>
</protein>
<sequence>MTSKAARRRFRRAERLRAFRDTRRRDRWERRRERWRRAVAVLVIAVAGVILTGYAGLMLTGALGLSGTPGELHVESCEVVRDHNKPITECRGELLSTTGRLIAVNAVLDADARAGSTVAVRDQPYVGMETLGPRAVVGWATLMLIGVFAVTNGVVIVRDAADQTFSLGPRTLVVLLAAIAAGALVYGLTVLYEHLF</sequence>
<gene>
    <name evidence="2" type="ORF">AQJ54_29630</name>
</gene>
<dbReference type="Proteomes" id="UP000054375">
    <property type="component" value="Unassembled WGS sequence"/>
</dbReference>
<keyword evidence="3" id="KW-1185">Reference proteome</keyword>
<dbReference type="RefSeq" id="WP_062242275.1">
    <property type="nucleotide sequence ID" value="NZ_JBPJFL010000002.1"/>
</dbReference>
<name>A0A117QZP2_9ACTN</name>
<dbReference type="EMBL" id="LMWV01000023">
    <property type="protein sequence ID" value="KUN63133.1"/>
    <property type="molecule type" value="Genomic_DNA"/>
</dbReference>
<keyword evidence="1" id="KW-0472">Membrane</keyword>
<comment type="caution">
    <text evidence="2">The sequence shown here is derived from an EMBL/GenBank/DDBJ whole genome shotgun (WGS) entry which is preliminary data.</text>
</comment>
<proteinExistence type="predicted"/>
<dbReference type="AlphaFoldDB" id="A0A117QZP2"/>
<evidence type="ECO:0000313" key="3">
    <source>
        <dbReference type="Proteomes" id="UP000054375"/>
    </source>
</evidence>